<protein>
    <recommendedName>
        <fullName evidence="2">N-acetylmuramoyl-L-alanine amidase</fullName>
        <ecNumber evidence="2">3.5.1.28</ecNumber>
    </recommendedName>
</protein>
<dbReference type="Pfam" id="PF08291">
    <property type="entry name" value="Peptidase_M15_3"/>
    <property type="match status" value="1"/>
</dbReference>
<dbReference type="AlphaFoldDB" id="A0A2L0HAU3"/>
<sequence length="825" mass="88556">MSIAAEIQGKIDSAVADGDEEALQKLLHDLYEPAEQTDKPFDAAIQLRPEIKREIAEVALESDAAMNWANRIGRATRWLAYRRKTAGGFDGLRIVEEGDSWFQYPLLLDDIIDQLGRDEDKAIFSLSGAGDLLGDMAARREYLEALEQTAAQVMLLSGGGNDVLGGGRFASFLLPYSEGKTAKDLLNMPLFEAELRRATEAYRRILTEVRQRFPAVRVFGHAYDVPHPQNGGRWIGNPLAERGIPLDMGRSFIEVVLDRFAGHLLELQGEFTNFRFVDLRGKVDRGRTSWFDELHPKNQGYGRAAQAFRDAIGEMAAEGALEFATSARSGASIPMTRMAPGVSLPALETAGRVIVLDPGHGGAAPPTKVGGSSWNNAIGPNGTLEKTLTFDVAARVKAVLESHGHQVFLTRSGDVNPSLADRTAVARNRDAAVFVSIHFNASTGHNAQGTETFIHPTHTAASRRLCLAVQRAMVAELGLNDRNAGHPGGIKEGAFGVINGSSHSASTAAVLHEVSFLDRADEEQKLTTPAYKDRIARALASGVETYLGVGVESLVFEAASDEIGDAIELGALEAGQSVPVYLGAAEAATGGWVGGHALPVEAHVMGDGHDLGLARQIAESLARDLSAGAEGGGNDLYEFASVDPRPGFNVSNMGRNVEADTGALGAIFAGVESAGFDMARYEAFIRSLGLDHFVPAEFLFLGNGNAPGGSCSRKNGLPPEHLWSNIARTARMLDEVRKRLGAPIRILSCYRNSAYNTCVGGEPNSLHMQFKAVDWHCDSGSVGEWHQVALEVRRSNPEFAGGIGRYPSRGFIHVDTRGSNADWAG</sequence>
<dbReference type="InterPro" id="IPR050695">
    <property type="entry name" value="N-acetylmuramoyl_amidase_3"/>
</dbReference>
<dbReference type="SUPFAM" id="SSF52266">
    <property type="entry name" value="SGNH hydrolase"/>
    <property type="match status" value="1"/>
</dbReference>
<comment type="catalytic activity">
    <reaction evidence="1">
        <text>Hydrolyzes the link between N-acetylmuramoyl residues and L-amino acid residues in certain cell-wall glycopeptides.</text>
        <dbReference type="EC" id="3.5.1.28"/>
    </reaction>
</comment>
<dbReference type="Proteomes" id="UP000239340">
    <property type="component" value="Plasmid pSfreNXT3a"/>
</dbReference>
<geneLocation type="plasmid" evidence="6">
    <name>psfrenxt3a</name>
</geneLocation>
<dbReference type="PANTHER" id="PTHR30404:SF0">
    <property type="entry name" value="N-ACETYLMURAMOYL-L-ALANINE AMIDASE AMIC"/>
    <property type="match status" value="1"/>
</dbReference>
<dbReference type="EC" id="3.5.1.28" evidence="2"/>
<evidence type="ECO:0000256" key="2">
    <source>
        <dbReference type="ARBA" id="ARBA00011901"/>
    </source>
</evidence>
<dbReference type="Pfam" id="PF01520">
    <property type="entry name" value="Amidase_3"/>
    <property type="match status" value="1"/>
</dbReference>
<name>A0A2L0HAU3_RHIFR</name>
<proteinExistence type="predicted"/>
<dbReference type="Gene3D" id="3.40.50.1110">
    <property type="entry name" value="SGNH hydrolase"/>
    <property type="match status" value="1"/>
</dbReference>
<keyword evidence="3" id="KW-0378">Hydrolase</keyword>
<feature type="domain" description="MurNAc-LAA" evidence="4">
    <location>
        <begin position="423"/>
        <end position="544"/>
    </location>
</feature>
<accession>A0A2L0HAU3</accession>
<dbReference type="Pfam" id="PF13472">
    <property type="entry name" value="Lipase_GDSL_2"/>
    <property type="match status" value="1"/>
</dbReference>
<dbReference type="RefSeq" id="WP_104840065.1">
    <property type="nucleotide sequence ID" value="NZ_CP024308.1"/>
</dbReference>
<organism evidence="5 6">
    <name type="scientific">Rhizobium fredii</name>
    <name type="common">Sinorhizobium fredii</name>
    <dbReference type="NCBI Taxonomy" id="380"/>
    <lineage>
        <taxon>Bacteria</taxon>
        <taxon>Pseudomonadati</taxon>
        <taxon>Pseudomonadota</taxon>
        <taxon>Alphaproteobacteria</taxon>
        <taxon>Hyphomicrobiales</taxon>
        <taxon>Rhizobiaceae</taxon>
        <taxon>Sinorhizobium/Ensifer group</taxon>
        <taxon>Sinorhizobium</taxon>
    </lineage>
</organism>
<dbReference type="InterPro" id="IPR013830">
    <property type="entry name" value="SGNH_hydro"/>
</dbReference>
<dbReference type="CDD" id="cd02696">
    <property type="entry name" value="MurNAc-LAA"/>
    <property type="match status" value="1"/>
</dbReference>
<keyword evidence="5" id="KW-0614">Plasmid</keyword>
<dbReference type="SUPFAM" id="SSF55166">
    <property type="entry name" value="Hedgehog/DD-peptidase"/>
    <property type="match status" value="1"/>
</dbReference>
<gene>
    <name evidence="5" type="ORF">NXT3_PA00026</name>
</gene>
<dbReference type="GO" id="GO:0009253">
    <property type="term" value="P:peptidoglycan catabolic process"/>
    <property type="evidence" value="ECO:0007669"/>
    <property type="project" value="InterPro"/>
</dbReference>
<dbReference type="InterPro" id="IPR036514">
    <property type="entry name" value="SGNH_hydro_sf"/>
</dbReference>
<dbReference type="SMART" id="SM00646">
    <property type="entry name" value="Ami_3"/>
    <property type="match status" value="1"/>
</dbReference>
<evidence type="ECO:0000259" key="4">
    <source>
        <dbReference type="SMART" id="SM00646"/>
    </source>
</evidence>
<dbReference type="GO" id="GO:0016788">
    <property type="term" value="F:hydrolase activity, acting on ester bonds"/>
    <property type="evidence" value="ECO:0007669"/>
    <property type="project" value="UniProtKB-ARBA"/>
</dbReference>
<dbReference type="Gene3D" id="3.30.1380.10">
    <property type="match status" value="1"/>
</dbReference>
<dbReference type="InterPro" id="IPR013230">
    <property type="entry name" value="Peptidase_M15A_C"/>
</dbReference>
<evidence type="ECO:0000256" key="1">
    <source>
        <dbReference type="ARBA" id="ARBA00001561"/>
    </source>
</evidence>
<dbReference type="GO" id="GO:0030288">
    <property type="term" value="C:outer membrane-bounded periplasmic space"/>
    <property type="evidence" value="ECO:0007669"/>
    <property type="project" value="TreeGrafter"/>
</dbReference>
<dbReference type="InterPro" id="IPR009045">
    <property type="entry name" value="Zn_M74/Hedgehog-like"/>
</dbReference>
<reference evidence="5 6" key="1">
    <citation type="submission" date="2017-10" db="EMBL/GenBank/DDBJ databases">
        <title>Analysis of the genome sequences of Rhizobium populations associated to common bean (phaseolus vulgaris).</title>
        <authorList>
            <person name="Bustos P."/>
            <person name="Santamaria R.I."/>
            <person name="Miranda-Sanchez F."/>
            <person name="Perez-Carrascal O."/>
            <person name="Juarez S."/>
            <person name="Lozano L."/>
            <person name="Martinez-Flores I."/>
            <person name="Vinuesa P."/>
            <person name="Martinez-Romero E."/>
            <person name="Cevallos M.A."/>
            <person name="Romero D."/>
            <person name="Davila G."/>
            <person name="Gonzalez V."/>
        </authorList>
    </citation>
    <scope>NUCLEOTIDE SEQUENCE [LARGE SCALE GENOMIC DNA]</scope>
    <source>
        <strain evidence="5 6">NXT3</strain>
        <plasmid evidence="6">Plasmid psfrenxt3a</plasmid>
    </source>
</reference>
<dbReference type="GO" id="GO:0008745">
    <property type="term" value="F:N-acetylmuramoyl-L-alanine amidase activity"/>
    <property type="evidence" value="ECO:0007669"/>
    <property type="project" value="UniProtKB-EC"/>
</dbReference>
<dbReference type="Gene3D" id="3.40.630.40">
    <property type="entry name" value="Zn-dependent exopeptidases"/>
    <property type="match status" value="1"/>
</dbReference>
<evidence type="ECO:0000313" key="5">
    <source>
        <dbReference type="EMBL" id="AUX78322.1"/>
    </source>
</evidence>
<evidence type="ECO:0000256" key="3">
    <source>
        <dbReference type="ARBA" id="ARBA00022801"/>
    </source>
</evidence>
<dbReference type="EMBL" id="CP024308">
    <property type="protein sequence ID" value="AUX78322.1"/>
    <property type="molecule type" value="Genomic_DNA"/>
</dbReference>
<dbReference type="SUPFAM" id="SSF53187">
    <property type="entry name" value="Zn-dependent exopeptidases"/>
    <property type="match status" value="1"/>
</dbReference>
<dbReference type="PANTHER" id="PTHR30404">
    <property type="entry name" value="N-ACETYLMURAMOYL-L-ALANINE AMIDASE"/>
    <property type="match status" value="1"/>
</dbReference>
<dbReference type="InterPro" id="IPR002508">
    <property type="entry name" value="MurNAc-LAA_cat"/>
</dbReference>
<evidence type="ECO:0000313" key="6">
    <source>
        <dbReference type="Proteomes" id="UP000239340"/>
    </source>
</evidence>